<dbReference type="GO" id="GO:0034551">
    <property type="term" value="P:mitochondrial respiratory chain complex III assembly"/>
    <property type="evidence" value="ECO:0007669"/>
    <property type="project" value="InterPro"/>
</dbReference>
<evidence type="ECO:0000313" key="15">
    <source>
        <dbReference type="Proteomes" id="UP000248483"/>
    </source>
</evidence>
<feature type="coiled-coil region" evidence="14">
    <location>
        <begin position="330"/>
        <end position="369"/>
    </location>
</feature>
<organism evidence="15 16">
    <name type="scientific">Delphinapterus leucas</name>
    <name type="common">Beluga whale</name>
    <dbReference type="NCBI Taxonomy" id="9749"/>
    <lineage>
        <taxon>Eukaryota</taxon>
        <taxon>Metazoa</taxon>
        <taxon>Chordata</taxon>
        <taxon>Craniata</taxon>
        <taxon>Vertebrata</taxon>
        <taxon>Euteleostomi</taxon>
        <taxon>Mammalia</taxon>
        <taxon>Eutheria</taxon>
        <taxon>Laurasiatheria</taxon>
        <taxon>Artiodactyla</taxon>
        <taxon>Whippomorpha</taxon>
        <taxon>Cetacea</taxon>
        <taxon>Odontoceti</taxon>
        <taxon>Monodontidae</taxon>
        <taxon>Delphinapterus</taxon>
    </lineage>
</organism>
<comment type="similarity">
    <text evidence="2">Belongs to the TTC19 family.</text>
</comment>
<dbReference type="PANTHER" id="PTHR13143:SF6">
    <property type="entry name" value="TETRATRICOPEPTIDE REPEAT PROTEIN 19, MITOCHONDRIAL"/>
    <property type="match status" value="1"/>
</dbReference>
<evidence type="ECO:0000256" key="8">
    <source>
        <dbReference type="ARBA" id="ARBA00022946"/>
    </source>
</evidence>
<evidence type="ECO:0000256" key="13">
    <source>
        <dbReference type="ARBA" id="ARBA00074652"/>
    </source>
</evidence>
<evidence type="ECO:0000256" key="6">
    <source>
        <dbReference type="ARBA" id="ARBA00022792"/>
    </source>
</evidence>
<dbReference type="Gene3D" id="1.25.40.10">
    <property type="entry name" value="Tetratricopeptide repeat domain"/>
    <property type="match status" value="1"/>
</dbReference>
<keyword evidence="11" id="KW-0472">Membrane</keyword>
<evidence type="ECO:0000256" key="1">
    <source>
        <dbReference type="ARBA" id="ARBA00004273"/>
    </source>
</evidence>
<dbReference type="InParanoid" id="A0A2Y9M3K9"/>
<evidence type="ECO:0000256" key="11">
    <source>
        <dbReference type="ARBA" id="ARBA00023136"/>
    </source>
</evidence>
<dbReference type="Pfam" id="PF13424">
    <property type="entry name" value="TPR_12"/>
    <property type="match status" value="1"/>
</dbReference>
<evidence type="ECO:0000256" key="3">
    <source>
        <dbReference type="ARBA" id="ARBA00022448"/>
    </source>
</evidence>
<reference evidence="16" key="1">
    <citation type="submission" date="2025-08" db="UniProtKB">
        <authorList>
            <consortium name="RefSeq"/>
        </authorList>
    </citation>
    <scope>IDENTIFICATION</scope>
    <source>
        <tissue evidence="16">Blood</tissue>
    </source>
</reference>
<keyword evidence="9" id="KW-0249">Electron transport</keyword>
<dbReference type="InterPro" id="IPR011990">
    <property type="entry name" value="TPR-like_helical_dom_sf"/>
</dbReference>
<dbReference type="AlphaFoldDB" id="A0A2Y9M3K9"/>
<keyword evidence="5" id="KW-0677">Repeat</keyword>
<gene>
    <name evidence="16" type="primary">TTC19</name>
</gene>
<keyword evidence="4" id="KW-0679">Respiratory chain</keyword>
<dbReference type="FunFam" id="1.25.40.10:FF:000240">
    <property type="entry name" value="Tetratricopeptide repeat protein 19, mitochondrial"/>
    <property type="match status" value="1"/>
</dbReference>
<keyword evidence="7" id="KW-0802">TPR repeat</keyword>
<dbReference type="Proteomes" id="UP000248483">
    <property type="component" value="Unplaced"/>
</dbReference>
<evidence type="ECO:0000256" key="9">
    <source>
        <dbReference type="ARBA" id="ARBA00022982"/>
    </source>
</evidence>
<keyword evidence="3" id="KW-0813">Transport</keyword>
<keyword evidence="14" id="KW-0175">Coiled coil</keyword>
<keyword evidence="8" id="KW-0809">Transit peptide</keyword>
<dbReference type="CTD" id="54902"/>
<dbReference type="SUPFAM" id="SSF48452">
    <property type="entry name" value="TPR-like"/>
    <property type="match status" value="2"/>
</dbReference>
<keyword evidence="6" id="KW-0999">Mitochondrion inner membrane</keyword>
<evidence type="ECO:0000256" key="14">
    <source>
        <dbReference type="SAM" id="Coils"/>
    </source>
</evidence>
<evidence type="ECO:0000256" key="5">
    <source>
        <dbReference type="ARBA" id="ARBA00022737"/>
    </source>
</evidence>
<protein>
    <recommendedName>
        <fullName evidence="13">Tetratricopeptide repeat protein 19, mitochondrial</fullName>
    </recommendedName>
</protein>
<comment type="subunit">
    <text evidence="12">Binds to the mature mitochondrial complex III dimer, after the incorporation of the Rieske protein UQCRFS1. Interacts with UQCRC1 and UQCRFS1. Interacts with ZFYVE26 and CHMP4B.</text>
</comment>
<evidence type="ECO:0000256" key="7">
    <source>
        <dbReference type="ARBA" id="ARBA00022803"/>
    </source>
</evidence>
<dbReference type="InterPro" id="IPR019734">
    <property type="entry name" value="TPR_rpt"/>
</dbReference>
<dbReference type="PANTHER" id="PTHR13143">
    <property type="entry name" value="TETRATRICOPEPTIDE REPEAT PROTEIN 19"/>
    <property type="match status" value="1"/>
</dbReference>
<proteinExistence type="inferred from homology"/>
<evidence type="ECO:0000256" key="10">
    <source>
        <dbReference type="ARBA" id="ARBA00023128"/>
    </source>
</evidence>
<dbReference type="Pfam" id="PF13374">
    <property type="entry name" value="TPR_10"/>
    <property type="match status" value="1"/>
</dbReference>
<dbReference type="RefSeq" id="XP_022416629.1">
    <property type="nucleotide sequence ID" value="XM_022560921.2"/>
</dbReference>
<evidence type="ECO:0000313" key="16">
    <source>
        <dbReference type="RefSeq" id="XP_022416629.1"/>
    </source>
</evidence>
<dbReference type="FunCoup" id="A0A2Y9M3K9">
    <property type="interactions" value="1673"/>
</dbReference>
<evidence type="ECO:0000256" key="12">
    <source>
        <dbReference type="ARBA" id="ARBA00066255"/>
    </source>
</evidence>
<name>A0A2Y9M3K9_DELLE</name>
<dbReference type="InterPro" id="IPR040395">
    <property type="entry name" value="TTC19"/>
</dbReference>
<dbReference type="GeneID" id="111167744"/>
<sequence>MPRILGAGLALRLLRVAGRRGRGCPARLLPGPAGGRAPAADAPPCREAPRGLGPGLLPLLAALAWFSRPAPAEQEQERERQGSGGAAAGDAEAEIIQLLKRAKLCIMKDEPAEAELILHDALRLAYKSDNKKAITYTYDLMANLAFIRGQLENAEKLFKATMSYLLGGGMQQEDNAIIEISLKLATIYAAQNRQELALAGYEFCISTLEEKIERQKELSEDTLSVEEKANTHLLLGMCLDTYARYLLFSKQPSQAQRMYEKALQISEEILGERHPQTIVLLSDLATSLDAQGRSDEACVHAQRASDLARQVEHPELHVLLSNLAAVLMHRERYAQAEEIYQEALKRAELKRDEVSVQRIREELAGLSRKRRPLS</sequence>
<keyword evidence="15" id="KW-1185">Reference proteome</keyword>
<dbReference type="STRING" id="9749.A0A2Y9M3K9"/>
<keyword evidence="10" id="KW-0496">Mitochondrion</keyword>
<evidence type="ECO:0000256" key="4">
    <source>
        <dbReference type="ARBA" id="ARBA00022660"/>
    </source>
</evidence>
<dbReference type="GO" id="GO:0005743">
    <property type="term" value="C:mitochondrial inner membrane"/>
    <property type="evidence" value="ECO:0007669"/>
    <property type="project" value="UniProtKB-SubCell"/>
</dbReference>
<comment type="subcellular location">
    <subcellularLocation>
        <location evidence="1">Mitochondrion inner membrane</location>
    </subcellularLocation>
</comment>
<dbReference type="SMART" id="SM00028">
    <property type="entry name" value="TPR"/>
    <property type="match status" value="4"/>
</dbReference>
<evidence type="ECO:0000256" key="2">
    <source>
        <dbReference type="ARBA" id="ARBA00008219"/>
    </source>
</evidence>
<accession>A0A2Y9M3K9</accession>